<evidence type="ECO:0000259" key="1">
    <source>
        <dbReference type="Pfam" id="PF01494"/>
    </source>
</evidence>
<feature type="domain" description="FAD-binding" evidence="1">
    <location>
        <begin position="4"/>
        <end position="319"/>
    </location>
</feature>
<dbReference type="RefSeq" id="WP_108991913.1">
    <property type="nucleotide sequence ID" value="NZ_BDQX01000054.1"/>
</dbReference>
<dbReference type="AlphaFoldDB" id="A0A2R5ESG7"/>
<dbReference type="Pfam" id="PF01494">
    <property type="entry name" value="FAD_binding_3"/>
    <property type="match status" value="1"/>
</dbReference>
<organism evidence="2 3">
    <name type="scientific">Paenibacillus agaridevorans</name>
    <dbReference type="NCBI Taxonomy" id="171404"/>
    <lineage>
        <taxon>Bacteria</taxon>
        <taxon>Bacillati</taxon>
        <taxon>Bacillota</taxon>
        <taxon>Bacilli</taxon>
        <taxon>Bacillales</taxon>
        <taxon>Paenibacillaceae</taxon>
        <taxon>Paenibacillus</taxon>
    </lineage>
</organism>
<evidence type="ECO:0000313" key="3">
    <source>
        <dbReference type="Proteomes" id="UP000245202"/>
    </source>
</evidence>
<comment type="caution">
    <text evidence="2">The sequence shown here is derived from an EMBL/GenBank/DDBJ whole genome shotgun (WGS) entry which is preliminary data.</text>
</comment>
<dbReference type="InterPro" id="IPR036188">
    <property type="entry name" value="FAD/NAD-bd_sf"/>
</dbReference>
<dbReference type="SUPFAM" id="SSF51905">
    <property type="entry name" value="FAD/NAD(P)-binding domain"/>
    <property type="match status" value="1"/>
</dbReference>
<evidence type="ECO:0000313" key="2">
    <source>
        <dbReference type="EMBL" id="GBG06713.1"/>
    </source>
</evidence>
<dbReference type="PANTHER" id="PTHR42685:SF22">
    <property type="entry name" value="CONDITIONED MEDIUM FACTOR RECEPTOR 1"/>
    <property type="match status" value="1"/>
</dbReference>
<gene>
    <name evidence="2" type="ORF">PAT3040_01246</name>
</gene>
<dbReference type="EMBL" id="BDQX01000054">
    <property type="protein sequence ID" value="GBG06713.1"/>
    <property type="molecule type" value="Genomic_DNA"/>
</dbReference>
<dbReference type="GO" id="GO:0071949">
    <property type="term" value="F:FAD binding"/>
    <property type="evidence" value="ECO:0007669"/>
    <property type="project" value="InterPro"/>
</dbReference>
<dbReference type="Proteomes" id="UP000245202">
    <property type="component" value="Unassembled WGS sequence"/>
</dbReference>
<dbReference type="Gene3D" id="3.50.50.60">
    <property type="entry name" value="FAD/NAD(P)-binding domain"/>
    <property type="match status" value="1"/>
</dbReference>
<dbReference type="InterPro" id="IPR050407">
    <property type="entry name" value="Geranylgeranyl_reductase"/>
</dbReference>
<name>A0A2R5ESG7_9BACL</name>
<proteinExistence type="predicted"/>
<dbReference type="PRINTS" id="PR00420">
    <property type="entry name" value="RNGMNOXGNASE"/>
</dbReference>
<protein>
    <submittedName>
        <fullName evidence="2">NAD(P)/FAD-dependent oxidoreductase</fullName>
    </submittedName>
</protein>
<dbReference type="InterPro" id="IPR002938">
    <property type="entry name" value="FAD-bd"/>
</dbReference>
<dbReference type="PANTHER" id="PTHR42685">
    <property type="entry name" value="GERANYLGERANYL DIPHOSPHATE REDUCTASE"/>
    <property type="match status" value="1"/>
</dbReference>
<sequence length="410" mass="45056">MQAYDVIIAGARVAGSTLAYELSKSGYSVLLLDKATFPSDTLSTHNFLTHGMAMLEEMGVLDSLLASGTPTYSRAVIQFDDAVIDGQFPEVKGRHDCLCIRRTVLDDVLFRHASNLPRVSTLEGFRVTGLLWEGGAVAGVEGVTRAGERMKFPAKLVVGADGRNSAVRKLAGAETLISVPTDFASYIGYYENYRQEGEIHTELYKVGDKLGIVFPTGDGLHVVGIMFPLADEYWMSRFRQAPGEAMSEIVLDSFQSTAIGGRLPKASLHGHVKGLLGYDNDWHRGMGEGWALVGDALSFKDPAVGQGMPDAMLSARFLAGVLNRYEGRWEGHWDAMSEAYQKQTEEAMMSRFRMACQFTKNVPFTPEEHYVNGLIAANPDATAAFLGIYNHAVEPEQFQGHVMRLIEQNR</sequence>
<reference evidence="2 3" key="1">
    <citation type="submission" date="2017-08" db="EMBL/GenBank/DDBJ databases">
        <title>Substantial Increase in Enzyme Production by Combined Drug-Resistance Mutations in Paenibacillus agaridevorans.</title>
        <authorList>
            <person name="Tanaka Y."/>
            <person name="Funane K."/>
            <person name="Hosaka T."/>
            <person name="Shiwa Y."/>
            <person name="Fujita N."/>
            <person name="Miyazaki T."/>
            <person name="Yoshikawa H."/>
            <person name="Murakami K."/>
            <person name="Kasahara K."/>
            <person name="Inaoka T."/>
            <person name="Hiraga Y."/>
            <person name="Ochi K."/>
        </authorList>
    </citation>
    <scope>NUCLEOTIDE SEQUENCE [LARGE SCALE GENOMIC DNA]</scope>
    <source>
        <strain evidence="2 3">T-3040</strain>
    </source>
</reference>
<accession>A0A2R5ESG7</accession>
<keyword evidence="3" id="KW-1185">Reference proteome</keyword>